<feature type="domain" description="Cytochrome c" evidence="11">
    <location>
        <begin position="316"/>
        <end position="406"/>
    </location>
</feature>
<dbReference type="PIRSF" id="PIRSF000018">
    <property type="entry name" value="Mb_ADH_cyt_c"/>
    <property type="match status" value="1"/>
</dbReference>
<dbReference type="AlphaFoldDB" id="A0A511B9F0"/>
<accession>A0A511B9F0</accession>
<name>A0A511B9F0_9PROT</name>
<dbReference type="PANTHER" id="PTHR35008">
    <property type="entry name" value="BLL4482 PROTEIN-RELATED"/>
    <property type="match status" value="1"/>
</dbReference>
<dbReference type="InterPro" id="IPR009056">
    <property type="entry name" value="Cyt_c-like_dom"/>
</dbReference>
<feature type="binding site" description="covalent" evidence="9">
    <location>
        <position position="66"/>
    </location>
    <ligand>
        <name>heme c</name>
        <dbReference type="ChEBI" id="CHEBI:61717"/>
        <label>1</label>
    </ligand>
</feature>
<evidence type="ECO:0000256" key="2">
    <source>
        <dbReference type="ARBA" id="ARBA00022475"/>
    </source>
</evidence>
<evidence type="ECO:0000256" key="4">
    <source>
        <dbReference type="ARBA" id="ARBA00022723"/>
    </source>
</evidence>
<dbReference type="GO" id="GO:0005506">
    <property type="term" value="F:iron ion binding"/>
    <property type="evidence" value="ECO:0007669"/>
    <property type="project" value="InterPro"/>
</dbReference>
<keyword evidence="6" id="KW-0677">Repeat</keyword>
<sequence>MKTSIKKTLGITALAGGIVVAAGVGVIEYNLHRDYPMTITVASGDALKAKIARGQYVAFAADCAACHTVPGGASYAGGYSLDTPFGKILASNITSDKETGIGAWSEQQFNRAVRHGIGSHGYLYPAMPYTAYAKMTDQDIDDLWAYIRTVPAVDKAVVENQLPFPYNQRFLLAGWNFLFFHTGVFEPRKSLNPEQNRGAYLVEGAGHCAACHTPKNALGGDSSGHAFQGGTLQGWYAPDLTPNPYIGLGGQSVADIVTYLKTGSNKTSVASGPMTEAVENSTQHLTDADLHAIVTYLRTLPASSTSVPIVLAANDPRMLKGKLVFQAACMACHVPNASGIPNMIPAFAKNPIINAPDPSSLIHTVLRGMLGPQTWQNPTGAGMPRFDWKMPDDNMADVLTFIRNSWGNAAPPVTAAMISQMRKNIHADMWSGIKKPENGLN</sequence>
<feature type="binding site" description="covalent" evidence="9">
    <location>
        <position position="211"/>
    </location>
    <ligand>
        <name>heme c</name>
        <dbReference type="ChEBI" id="CHEBI:61717"/>
        <label>2</label>
    </ligand>
</feature>
<dbReference type="GO" id="GO:0009055">
    <property type="term" value="F:electron transfer activity"/>
    <property type="evidence" value="ECO:0007669"/>
    <property type="project" value="InterPro"/>
</dbReference>
<dbReference type="GO" id="GO:0020037">
    <property type="term" value="F:heme binding"/>
    <property type="evidence" value="ECO:0007669"/>
    <property type="project" value="InterPro"/>
</dbReference>
<organism evidence="12 13">
    <name type="scientific">Gluconobacter kanchanaburiensis NBRC 103587</name>
    <dbReference type="NCBI Taxonomy" id="1307948"/>
    <lineage>
        <taxon>Bacteria</taxon>
        <taxon>Pseudomonadati</taxon>
        <taxon>Pseudomonadota</taxon>
        <taxon>Alphaproteobacteria</taxon>
        <taxon>Acetobacterales</taxon>
        <taxon>Acetobacteraceae</taxon>
        <taxon>Gluconobacter</taxon>
    </lineage>
</organism>
<keyword evidence="4 10" id="KW-0479">Metal-binding</keyword>
<evidence type="ECO:0000256" key="9">
    <source>
        <dbReference type="PIRSR" id="PIRSR000018-50"/>
    </source>
</evidence>
<evidence type="ECO:0000259" key="11">
    <source>
        <dbReference type="PROSITE" id="PS51007"/>
    </source>
</evidence>
<keyword evidence="2" id="KW-1003">Cell membrane</keyword>
<feature type="binding site" description="covalent" evidence="9">
    <location>
        <position position="329"/>
    </location>
    <ligand>
        <name>heme c</name>
        <dbReference type="ChEBI" id="CHEBI:61717"/>
        <label>3</label>
    </ligand>
</feature>
<evidence type="ECO:0000256" key="1">
    <source>
        <dbReference type="ARBA" id="ARBA00004236"/>
    </source>
</evidence>
<gene>
    <name evidence="12" type="ORF">GKA01_22530</name>
</gene>
<keyword evidence="3 9" id="KW-0349">Heme</keyword>
<feature type="domain" description="Cytochrome c" evidence="11">
    <location>
        <begin position="49"/>
        <end position="151"/>
    </location>
</feature>
<feature type="binding site" description="covalent" evidence="9">
    <location>
        <position position="63"/>
    </location>
    <ligand>
        <name>heme c</name>
        <dbReference type="ChEBI" id="CHEBI:61717"/>
        <label>1</label>
    </ligand>
</feature>
<feature type="domain" description="Cytochrome c" evidence="11">
    <location>
        <begin position="193"/>
        <end position="301"/>
    </location>
</feature>
<keyword evidence="5" id="KW-0732">Signal</keyword>
<dbReference type="Pfam" id="PF00034">
    <property type="entry name" value="Cytochrom_C"/>
    <property type="match status" value="3"/>
</dbReference>
<feature type="binding site" description="covalent" evidence="9">
    <location>
        <position position="332"/>
    </location>
    <ligand>
        <name>heme c</name>
        <dbReference type="ChEBI" id="CHEBI:61717"/>
        <label>3</label>
    </ligand>
</feature>
<evidence type="ECO:0000313" key="13">
    <source>
        <dbReference type="Proteomes" id="UP000321079"/>
    </source>
</evidence>
<dbReference type="PANTHER" id="PTHR35008:SF8">
    <property type="entry name" value="ALCOHOL DEHYDROGENASE CYTOCHROME C SUBUNIT"/>
    <property type="match status" value="1"/>
</dbReference>
<keyword evidence="8" id="KW-0472">Membrane</keyword>
<dbReference type="SUPFAM" id="SSF46626">
    <property type="entry name" value="Cytochrome c"/>
    <property type="match status" value="3"/>
</dbReference>
<evidence type="ECO:0000256" key="10">
    <source>
        <dbReference type="PIRSR" id="PIRSR000018-51"/>
    </source>
</evidence>
<reference evidence="12 13" key="1">
    <citation type="submission" date="2019-07" db="EMBL/GenBank/DDBJ databases">
        <title>Whole genome shotgun sequence of Gluconobacter kanchanaburiensis NBRC 103587.</title>
        <authorList>
            <person name="Hosoyama A."/>
            <person name="Uohara A."/>
            <person name="Ohji S."/>
            <person name="Ichikawa N."/>
        </authorList>
    </citation>
    <scope>NUCLEOTIDE SEQUENCE [LARGE SCALE GENOMIC DNA]</scope>
    <source>
        <strain evidence="12 13">NBRC 103587</strain>
    </source>
</reference>
<proteinExistence type="predicted"/>
<feature type="binding site" description="covalent" evidence="9">
    <location>
        <position position="208"/>
    </location>
    <ligand>
        <name>heme c</name>
        <dbReference type="ChEBI" id="CHEBI:61717"/>
        <label>2</label>
    </ligand>
</feature>
<evidence type="ECO:0000256" key="8">
    <source>
        <dbReference type="ARBA" id="ARBA00023136"/>
    </source>
</evidence>
<feature type="binding site" description="axial binding residue" evidence="10">
    <location>
        <position position="333"/>
    </location>
    <ligand>
        <name>heme c</name>
        <dbReference type="ChEBI" id="CHEBI:61717"/>
        <label>3</label>
    </ligand>
    <ligandPart>
        <name>Fe</name>
        <dbReference type="ChEBI" id="CHEBI:18248"/>
    </ligandPart>
</feature>
<dbReference type="InterPro" id="IPR036909">
    <property type="entry name" value="Cyt_c-like_dom_sf"/>
</dbReference>
<evidence type="ECO:0000256" key="7">
    <source>
        <dbReference type="ARBA" id="ARBA00023004"/>
    </source>
</evidence>
<dbReference type="GO" id="GO:0016614">
    <property type="term" value="F:oxidoreductase activity, acting on CH-OH group of donors"/>
    <property type="evidence" value="ECO:0007669"/>
    <property type="project" value="InterPro"/>
</dbReference>
<comment type="caution">
    <text evidence="12">The sequence shown here is derived from an EMBL/GenBank/DDBJ whole genome shotgun (WGS) entry which is preliminary data.</text>
</comment>
<dbReference type="GO" id="GO:0005886">
    <property type="term" value="C:plasma membrane"/>
    <property type="evidence" value="ECO:0007669"/>
    <property type="project" value="UniProtKB-SubCell"/>
</dbReference>
<dbReference type="PROSITE" id="PS51007">
    <property type="entry name" value="CYTC"/>
    <property type="match status" value="3"/>
</dbReference>
<dbReference type="EMBL" id="BJVA01000016">
    <property type="protein sequence ID" value="GEK97056.1"/>
    <property type="molecule type" value="Genomic_DNA"/>
</dbReference>
<feature type="binding site" description="axial binding residue" evidence="10">
    <location>
        <position position="67"/>
    </location>
    <ligand>
        <name>heme c</name>
        <dbReference type="ChEBI" id="CHEBI:61717"/>
        <label>1</label>
    </ligand>
    <ligandPart>
        <name>Fe</name>
        <dbReference type="ChEBI" id="CHEBI:18248"/>
    </ligandPart>
</feature>
<dbReference type="Proteomes" id="UP000321079">
    <property type="component" value="Unassembled WGS sequence"/>
</dbReference>
<protein>
    <submittedName>
        <fullName evidence="12">Alcohol dehydrogenase</fullName>
    </submittedName>
</protein>
<evidence type="ECO:0000313" key="12">
    <source>
        <dbReference type="EMBL" id="GEK97056.1"/>
    </source>
</evidence>
<dbReference type="RefSeq" id="WP_146862975.1">
    <property type="nucleotide sequence ID" value="NZ_BARK01000006.1"/>
</dbReference>
<dbReference type="Gene3D" id="1.10.760.10">
    <property type="entry name" value="Cytochrome c-like domain"/>
    <property type="match status" value="3"/>
</dbReference>
<comment type="subcellular location">
    <subcellularLocation>
        <location evidence="1">Cell membrane</location>
    </subcellularLocation>
</comment>
<feature type="binding site" description="axial binding residue" evidence="10">
    <location>
        <position position="212"/>
    </location>
    <ligand>
        <name>heme c</name>
        <dbReference type="ChEBI" id="CHEBI:61717"/>
        <label>2</label>
    </ligand>
    <ligandPart>
        <name>Fe</name>
        <dbReference type="ChEBI" id="CHEBI:18248"/>
    </ligandPart>
</feature>
<comment type="cofactor">
    <cofactor evidence="9">
        <name>heme c</name>
        <dbReference type="ChEBI" id="CHEBI:61717"/>
    </cofactor>
    <text evidence="9">Binds 3 heme c groups covalently per subunit.</text>
</comment>
<dbReference type="InterPro" id="IPR051459">
    <property type="entry name" value="Cytochrome_c-type_DH"/>
</dbReference>
<evidence type="ECO:0000256" key="6">
    <source>
        <dbReference type="ARBA" id="ARBA00022737"/>
    </source>
</evidence>
<keyword evidence="13" id="KW-1185">Reference proteome</keyword>
<evidence type="ECO:0000256" key="3">
    <source>
        <dbReference type="ARBA" id="ARBA00022617"/>
    </source>
</evidence>
<dbReference type="InterPro" id="IPR014353">
    <property type="entry name" value="Membr-bd_ADH_cyt_c"/>
</dbReference>
<evidence type="ECO:0000256" key="5">
    <source>
        <dbReference type="ARBA" id="ARBA00022729"/>
    </source>
</evidence>
<keyword evidence="7 10" id="KW-0408">Iron</keyword>
<dbReference type="OrthoDB" id="9811281at2"/>